<feature type="chain" id="PRO_5047220385" evidence="1">
    <location>
        <begin position="31"/>
        <end position="158"/>
    </location>
</feature>
<dbReference type="Pfam" id="PF13115">
    <property type="entry name" value="YtkA"/>
    <property type="match status" value="1"/>
</dbReference>
<feature type="domain" description="YtkA-like" evidence="2">
    <location>
        <begin position="41"/>
        <end position="120"/>
    </location>
</feature>
<dbReference type="InterPro" id="IPR032693">
    <property type="entry name" value="YtkA-like_dom"/>
</dbReference>
<keyword evidence="4" id="KW-1185">Reference proteome</keyword>
<name>A0ABU6GJB2_9BACL</name>
<protein>
    <submittedName>
        <fullName evidence="3">FixH family protein</fullName>
    </submittedName>
</protein>
<evidence type="ECO:0000313" key="4">
    <source>
        <dbReference type="Proteomes" id="UP001344632"/>
    </source>
</evidence>
<evidence type="ECO:0000259" key="2">
    <source>
        <dbReference type="Pfam" id="PF13115"/>
    </source>
</evidence>
<proteinExistence type="predicted"/>
<evidence type="ECO:0000313" key="3">
    <source>
        <dbReference type="EMBL" id="MEC0239840.1"/>
    </source>
</evidence>
<feature type="signal peptide" evidence="1">
    <location>
        <begin position="1"/>
        <end position="30"/>
    </location>
</feature>
<dbReference type="RefSeq" id="WP_326087099.1">
    <property type="nucleotide sequence ID" value="NZ_JARLKZ010000005.1"/>
</dbReference>
<accession>A0ABU6GJB2</accession>
<gene>
    <name evidence="3" type="ORF">P4H66_08215</name>
</gene>
<organism evidence="3 4">
    <name type="scientific">Paenibacillus dokdonensis</name>
    <dbReference type="NCBI Taxonomy" id="2567944"/>
    <lineage>
        <taxon>Bacteria</taxon>
        <taxon>Bacillati</taxon>
        <taxon>Bacillota</taxon>
        <taxon>Bacilli</taxon>
        <taxon>Bacillales</taxon>
        <taxon>Paenibacillaceae</taxon>
        <taxon>Paenibacillus</taxon>
    </lineage>
</organism>
<comment type="caution">
    <text evidence="3">The sequence shown here is derived from an EMBL/GenBank/DDBJ whole genome shotgun (WGS) entry which is preliminary data.</text>
</comment>
<dbReference type="PROSITE" id="PS51257">
    <property type="entry name" value="PROKAR_LIPOPROTEIN"/>
    <property type="match status" value="1"/>
</dbReference>
<keyword evidence="1" id="KW-0732">Signal</keyword>
<reference evidence="3 4" key="1">
    <citation type="submission" date="2023-03" db="EMBL/GenBank/DDBJ databases">
        <title>Bacillus Genome Sequencing.</title>
        <authorList>
            <person name="Dunlap C."/>
        </authorList>
    </citation>
    <scope>NUCLEOTIDE SEQUENCE [LARGE SCALE GENOMIC DNA]</scope>
    <source>
        <strain evidence="3 4">BD-525</strain>
    </source>
</reference>
<dbReference type="EMBL" id="JARLKZ010000005">
    <property type="protein sequence ID" value="MEC0239840.1"/>
    <property type="molecule type" value="Genomic_DNA"/>
</dbReference>
<evidence type="ECO:0000256" key="1">
    <source>
        <dbReference type="SAM" id="SignalP"/>
    </source>
</evidence>
<dbReference type="Proteomes" id="UP001344632">
    <property type="component" value="Unassembled WGS sequence"/>
</dbReference>
<sequence length="158" mass="17238">MTSKLHKAATVVILATVPFMMSACSDSAHNAESGQGLFQDVINVSIQTSPDKIVLNQPVTINASVSQGGDAVNDAKKVEFEVWKWGDKNHETLKGKHQGEGVYSIEKEFPSEGIYYVIAHVSARGMHNMPRRQLVVGNVSEKEIAQANADPNQSTHEH</sequence>